<sequence length="251" mass="26681">MSNILSHDLSNKIAFVQGGSRGIGAAIVSKLAEQGATVAFTYANSEQAAHQLVEELSANGLKVIALKADSSSPEQIVAAINHVVSAYGKIDILVNNVGIFVMNKIQDVTLDEIDKMIAVNIKSVIVAANEVLKHMPDYGRIINIGSINAERVPTEGLTLYSMTKSAIKGLTKGMARDLGERFITVNNIQPGPVDTDMNPADGEMASSLIDIMAIKRYGHKSEIAALVSWLCSEHAAYITGANINIDGGYGI</sequence>
<dbReference type="PANTHER" id="PTHR42879">
    <property type="entry name" value="3-OXOACYL-(ACYL-CARRIER-PROTEIN) REDUCTASE"/>
    <property type="match status" value="1"/>
</dbReference>
<dbReference type="PRINTS" id="PR00080">
    <property type="entry name" value="SDRFAMILY"/>
</dbReference>
<proteinExistence type="inferred from homology"/>
<dbReference type="InterPro" id="IPR036291">
    <property type="entry name" value="NAD(P)-bd_dom_sf"/>
</dbReference>
<comment type="caution">
    <text evidence="2">The sequence shown here is derived from an EMBL/GenBank/DDBJ whole genome shotgun (WGS) entry which is preliminary data.</text>
</comment>
<dbReference type="RefSeq" id="WP_077169636.1">
    <property type="nucleotide sequence ID" value="NZ_LFZS01000008.1"/>
</dbReference>
<dbReference type="Proteomes" id="UP000189376">
    <property type="component" value="Unassembled WGS sequence"/>
</dbReference>
<evidence type="ECO:0000313" key="2">
    <source>
        <dbReference type="EMBL" id="ONN53861.1"/>
    </source>
</evidence>
<evidence type="ECO:0000256" key="1">
    <source>
        <dbReference type="ARBA" id="ARBA00006484"/>
    </source>
</evidence>
<dbReference type="AlphaFoldDB" id="A0A1V2UV80"/>
<dbReference type="SUPFAM" id="SSF51735">
    <property type="entry name" value="NAD(P)-binding Rossmann-fold domains"/>
    <property type="match status" value="1"/>
</dbReference>
<dbReference type="GO" id="GO:0032787">
    <property type="term" value="P:monocarboxylic acid metabolic process"/>
    <property type="evidence" value="ECO:0007669"/>
    <property type="project" value="UniProtKB-ARBA"/>
</dbReference>
<reference evidence="2 3" key="1">
    <citation type="submission" date="2015-07" db="EMBL/GenBank/DDBJ databases">
        <title>Acinetobacter yuneri, a novel member of Acinetobacter calcoaceticus-Acinetobacter baumannii complex isolated from clinical specimen.</title>
        <authorList>
            <person name="Yu Y."/>
        </authorList>
    </citation>
    <scope>NUCLEOTIDE SEQUENCE [LARGE SCALE GENOMIC DNA]</scope>
    <source>
        <strain evidence="2 3">A362</strain>
    </source>
</reference>
<dbReference type="InterPro" id="IPR002347">
    <property type="entry name" value="SDR_fam"/>
</dbReference>
<evidence type="ECO:0000313" key="3">
    <source>
        <dbReference type="Proteomes" id="UP000189376"/>
    </source>
</evidence>
<dbReference type="EMBL" id="LFZS01000008">
    <property type="protein sequence ID" value="ONN53861.1"/>
    <property type="molecule type" value="Genomic_DNA"/>
</dbReference>
<keyword evidence="3" id="KW-1185">Reference proteome</keyword>
<dbReference type="InterPro" id="IPR050259">
    <property type="entry name" value="SDR"/>
</dbReference>
<dbReference type="FunFam" id="3.40.50.720:FF:000084">
    <property type="entry name" value="Short-chain dehydrogenase reductase"/>
    <property type="match status" value="1"/>
</dbReference>
<dbReference type="PANTHER" id="PTHR42879:SF2">
    <property type="entry name" value="3-OXOACYL-[ACYL-CARRIER-PROTEIN] REDUCTASE FABG"/>
    <property type="match status" value="1"/>
</dbReference>
<dbReference type="CDD" id="cd05233">
    <property type="entry name" value="SDR_c"/>
    <property type="match status" value="1"/>
</dbReference>
<name>A0A1V2UV80_9GAMM</name>
<organism evidence="2 3">
    <name type="scientific">Acinetobacter genomosp. 33YU</name>
    <dbReference type="NCBI Taxonomy" id="1675530"/>
    <lineage>
        <taxon>Bacteria</taxon>
        <taxon>Pseudomonadati</taxon>
        <taxon>Pseudomonadota</taxon>
        <taxon>Gammaproteobacteria</taxon>
        <taxon>Moraxellales</taxon>
        <taxon>Moraxellaceae</taxon>
        <taxon>Acinetobacter</taxon>
    </lineage>
</organism>
<dbReference type="Gene3D" id="3.40.50.720">
    <property type="entry name" value="NAD(P)-binding Rossmann-like Domain"/>
    <property type="match status" value="1"/>
</dbReference>
<dbReference type="PROSITE" id="PS00061">
    <property type="entry name" value="ADH_SHORT"/>
    <property type="match status" value="1"/>
</dbReference>
<dbReference type="PRINTS" id="PR00081">
    <property type="entry name" value="GDHRDH"/>
</dbReference>
<accession>A0A1V2UV80</accession>
<dbReference type="InterPro" id="IPR020904">
    <property type="entry name" value="Sc_DH/Rdtase_CS"/>
</dbReference>
<dbReference type="Pfam" id="PF13561">
    <property type="entry name" value="adh_short_C2"/>
    <property type="match status" value="1"/>
</dbReference>
<gene>
    <name evidence="2" type="ORF">AC058_13330</name>
</gene>
<comment type="similarity">
    <text evidence="1">Belongs to the short-chain dehydrogenases/reductases (SDR) family.</text>
</comment>
<protein>
    <submittedName>
        <fullName evidence="2">Oxidoreductase</fullName>
    </submittedName>
</protein>